<evidence type="ECO:0000256" key="3">
    <source>
        <dbReference type="ARBA" id="ARBA00023163"/>
    </source>
</evidence>
<evidence type="ECO:0000256" key="2">
    <source>
        <dbReference type="ARBA" id="ARBA00023125"/>
    </source>
</evidence>
<dbReference type="Gene3D" id="1.10.10.10">
    <property type="entry name" value="Winged helix-like DNA-binding domain superfamily/Winged helix DNA-binding domain"/>
    <property type="match status" value="1"/>
</dbReference>
<dbReference type="PANTHER" id="PTHR43132">
    <property type="entry name" value="ARSENICAL RESISTANCE OPERON REPRESSOR ARSR-RELATED"/>
    <property type="match status" value="1"/>
</dbReference>
<dbReference type="SUPFAM" id="SSF46785">
    <property type="entry name" value="Winged helix' DNA-binding domain"/>
    <property type="match status" value="1"/>
</dbReference>
<dbReference type="CDD" id="cd00090">
    <property type="entry name" value="HTH_ARSR"/>
    <property type="match status" value="1"/>
</dbReference>
<keyword evidence="3" id="KW-0804">Transcription</keyword>
<dbReference type="InterPro" id="IPR036390">
    <property type="entry name" value="WH_DNA-bd_sf"/>
</dbReference>
<evidence type="ECO:0000259" key="4">
    <source>
        <dbReference type="PROSITE" id="PS50987"/>
    </source>
</evidence>
<dbReference type="AlphaFoldDB" id="A0A0G2A2H2"/>
<evidence type="ECO:0000256" key="1">
    <source>
        <dbReference type="ARBA" id="ARBA00023015"/>
    </source>
</evidence>
<dbReference type="InterPro" id="IPR001845">
    <property type="entry name" value="HTH_ArsR_DNA-bd_dom"/>
</dbReference>
<organism evidence="5 6">
    <name type="scientific">Candidatus Uhrbacteria bacterium GW2011_GWC2_53_7</name>
    <dbReference type="NCBI Taxonomy" id="1618986"/>
    <lineage>
        <taxon>Bacteria</taxon>
        <taxon>Candidatus Uhriibacteriota</taxon>
    </lineage>
</organism>
<proteinExistence type="predicted"/>
<reference evidence="5 6" key="1">
    <citation type="journal article" date="2015" name="Nature">
        <title>rRNA introns, odd ribosomes, and small enigmatic genomes across a large radiation of phyla.</title>
        <authorList>
            <person name="Brown C.T."/>
            <person name="Hug L.A."/>
            <person name="Thomas B.C."/>
            <person name="Sharon I."/>
            <person name="Castelle C.J."/>
            <person name="Singh A."/>
            <person name="Wilkins M.J."/>
            <person name="Williams K.H."/>
            <person name="Banfield J.F."/>
        </authorList>
    </citation>
    <scope>NUCLEOTIDE SEQUENCE [LARGE SCALE GENOMIC DNA]</scope>
</reference>
<feature type="domain" description="HTH arsR-type" evidence="4">
    <location>
        <begin position="1"/>
        <end position="76"/>
    </location>
</feature>
<dbReference type="GO" id="GO:0003677">
    <property type="term" value="F:DNA binding"/>
    <property type="evidence" value="ECO:0007669"/>
    <property type="project" value="UniProtKB-KW"/>
</dbReference>
<dbReference type="PANTHER" id="PTHR43132:SF2">
    <property type="entry name" value="ARSENICAL RESISTANCE OPERON REPRESSOR ARSR-RELATED"/>
    <property type="match status" value="1"/>
</dbReference>
<evidence type="ECO:0000313" key="5">
    <source>
        <dbReference type="EMBL" id="KKW35057.1"/>
    </source>
</evidence>
<keyword evidence="1" id="KW-0805">Transcription regulation</keyword>
<dbReference type="PROSITE" id="PS50987">
    <property type="entry name" value="HTH_ARSR_2"/>
    <property type="match status" value="1"/>
</dbReference>
<gene>
    <name evidence="5" type="ORF">UY82_C0052G0007</name>
</gene>
<dbReference type="InterPro" id="IPR011991">
    <property type="entry name" value="ArsR-like_HTH"/>
</dbReference>
<dbReference type="EMBL" id="LCRN01000052">
    <property type="protein sequence ID" value="KKW35057.1"/>
    <property type="molecule type" value="Genomic_DNA"/>
</dbReference>
<dbReference type="PRINTS" id="PR00778">
    <property type="entry name" value="HTHARSR"/>
</dbReference>
<dbReference type="GO" id="GO:0003700">
    <property type="term" value="F:DNA-binding transcription factor activity"/>
    <property type="evidence" value="ECO:0007669"/>
    <property type="project" value="InterPro"/>
</dbReference>
<comment type="caution">
    <text evidence="5">The sequence shown here is derived from an EMBL/GenBank/DDBJ whole genome shotgun (WGS) entry which is preliminary data.</text>
</comment>
<evidence type="ECO:0000313" key="6">
    <source>
        <dbReference type="Proteomes" id="UP000033865"/>
    </source>
</evidence>
<dbReference type="InterPro" id="IPR051011">
    <property type="entry name" value="Metal_resp_trans_reg"/>
</dbReference>
<accession>A0A0G2A2H2</accession>
<name>A0A0G2A2H2_9BACT</name>
<dbReference type="InterPro" id="IPR036388">
    <property type="entry name" value="WH-like_DNA-bd_sf"/>
</dbReference>
<protein>
    <submittedName>
        <fullName evidence="5">Transcriptional regulator, ArsR family</fullName>
    </submittedName>
</protein>
<keyword evidence="2" id="KW-0238">DNA-binding</keyword>
<dbReference type="NCBIfam" id="NF033788">
    <property type="entry name" value="HTH_metalloreg"/>
    <property type="match status" value="1"/>
</dbReference>
<sequence length="76" mass="8544">MNSFIDLCRALGNERRVRMYISIHERGQLAVCDLADEIGISEPAASFHLKKLLRVGLIKQRRDGKFTLSSSGVKNI</sequence>
<dbReference type="SMART" id="SM00418">
    <property type="entry name" value="HTH_ARSR"/>
    <property type="match status" value="1"/>
</dbReference>
<dbReference type="Proteomes" id="UP000033865">
    <property type="component" value="Unassembled WGS sequence"/>
</dbReference>
<dbReference type="Pfam" id="PF01022">
    <property type="entry name" value="HTH_5"/>
    <property type="match status" value="1"/>
</dbReference>